<feature type="coiled-coil region" evidence="5">
    <location>
        <begin position="254"/>
        <end position="281"/>
    </location>
</feature>
<evidence type="ECO:0000256" key="1">
    <source>
        <dbReference type="ARBA" id="ARBA00004141"/>
    </source>
</evidence>
<dbReference type="GO" id="GO:0016020">
    <property type="term" value="C:membrane"/>
    <property type="evidence" value="ECO:0007669"/>
    <property type="project" value="UniProtKB-SubCell"/>
</dbReference>
<accession>A0A6I6AIU2</accession>
<keyword evidence="3 6" id="KW-1133">Transmembrane helix</keyword>
<keyword evidence="5" id="KW-0175">Coiled coil</keyword>
<keyword evidence="8" id="KW-1185">Reference proteome</keyword>
<protein>
    <recommendedName>
        <fullName evidence="9">Potassium channel protein</fullName>
    </recommendedName>
</protein>
<dbReference type="Proteomes" id="UP000427281">
    <property type="component" value="Chromosome"/>
</dbReference>
<keyword evidence="4 6" id="KW-0472">Membrane</keyword>
<dbReference type="Gene3D" id="1.20.120.350">
    <property type="entry name" value="Voltage-gated potassium channels. Chain C"/>
    <property type="match status" value="1"/>
</dbReference>
<evidence type="ECO:0000313" key="7">
    <source>
        <dbReference type="EMBL" id="QGQ26377.1"/>
    </source>
</evidence>
<evidence type="ECO:0000256" key="3">
    <source>
        <dbReference type="ARBA" id="ARBA00022989"/>
    </source>
</evidence>
<evidence type="ECO:0000256" key="5">
    <source>
        <dbReference type="SAM" id="Coils"/>
    </source>
</evidence>
<sequence>MNRYTKKVDQFATAPMFTVSILFLAFFAGFLHLKNLESEGIPLLICEWSLFLLYPCFVIEAMVHLALGSPRWKLNLLYCLVPPLRITARDQMSGRAIWFPLLAWREVDKQFCKRVRKTFSAPMLLIALLVLPLFAAEHYWSEQIQASPMLADLTAIATGFIWFAFTLEFIIMISIEQKRLDYCRKHWIDLAVICLPMVAFLRFFTTTSKLLRLQQLARSARIFRLKSLVIKLYRALLILEIVNRFLHRNPEKRIARLEELLIEKEHEVEAIRAEMTLLSERIAVNSLDEDSEIEESDVLSLPQKKAA</sequence>
<feature type="transmembrane region" description="Helical" evidence="6">
    <location>
        <begin position="48"/>
        <end position="67"/>
    </location>
</feature>
<reference evidence="7 8" key="1">
    <citation type="submission" date="2019-09" db="EMBL/GenBank/DDBJ databases">
        <title>Gimesia benthica sp. nov., a novel bacterium isolated from deep-sea water of the Northwest Indian Ocean.</title>
        <authorList>
            <person name="Dai X."/>
        </authorList>
    </citation>
    <scope>NUCLEOTIDE SEQUENCE [LARGE SCALE GENOMIC DNA]</scope>
    <source>
        <strain evidence="7 8">E7</strain>
    </source>
</reference>
<dbReference type="RefSeq" id="WP_155366865.1">
    <property type="nucleotide sequence ID" value="NZ_CP043930.1"/>
</dbReference>
<evidence type="ECO:0000256" key="2">
    <source>
        <dbReference type="ARBA" id="ARBA00022692"/>
    </source>
</evidence>
<dbReference type="AlphaFoldDB" id="A0A6I6AIU2"/>
<evidence type="ECO:0000256" key="6">
    <source>
        <dbReference type="SAM" id="Phobius"/>
    </source>
</evidence>
<name>A0A6I6AIU2_9PLAN</name>
<evidence type="ECO:0000313" key="8">
    <source>
        <dbReference type="Proteomes" id="UP000427281"/>
    </source>
</evidence>
<organism evidence="7 8">
    <name type="scientific">Gimesia benthica</name>
    <dbReference type="NCBI Taxonomy" id="2608982"/>
    <lineage>
        <taxon>Bacteria</taxon>
        <taxon>Pseudomonadati</taxon>
        <taxon>Planctomycetota</taxon>
        <taxon>Planctomycetia</taxon>
        <taxon>Planctomycetales</taxon>
        <taxon>Planctomycetaceae</taxon>
        <taxon>Gimesia</taxon>
    </lineage>
</organism>
<evidence type="ECO:0000256" key="4">
    <source>
        <dbReference type="ARBA" id="ARBA00023136"/>
    </source>
</evidence>
<gene>
    <name evidence="7" type="ORF">F1728_28510</name>
</gene>
<keyword evidence="2 6" id="KW-0812">Transmembrane</keyword>
<dbReference type="InterPro" id="IPR027359">
    <property type="entry name" value="Volt_channel_dom_sf"/>
</dbReference>
<feature type="transmembrane region" description="Helical" evidence="6">
    <location>
        <begin position="153"/>
        <end position="175"/>
    </location>
</feature>
<proteinExistence type="predicted"/>
<feature type="transmembrane region" description="Helical" evidence="6">
    <location>
        <begin position="119"/>
        <end position="141"/>
    </location>
</feature>
<dbReference type="KEGG" id="gim:F1728_28510"/>
<feature type="transmembrane region" description="Helical" evidence="6">
    <location>
        <begin position="12"/>
        <end position="33"/>
    </location>
</feature>
<evidence type="ECO:0008006" key="9">
    <source>
        <dbReference type="Google" id="ProtNLM"/>
    </source>
</evidence>
<comment type="subcellular location">
    <subcellularLocation>
        <location evidence="1">Membrane</location>
        <topology evidence="1">Multi-pass membrane protein</topology>
    </subcellularLocation>
</comment>
<feature type="transmembrane region" description="Helical" evidence="6">
    <location>
        <begin position="187"/>
        <end position="205"/>
    </location>
</feature>
<dbReference type="EMBL" id="CP043930">
    <property type="protein sequence ID" value="QGQ26377.1"/>
    <property type="molecule type" value="Genomic_DNA"/>
</dbReference>